<comment type="cofactor">
    <cofactor evidence="2">
        <name>Mg(2+)</name>
        <dbReference type="ChEBI" id="CHEBI:18420"/>
    </cofactor>
</comment>
<gene>
    <name evidence="12" type="primary">Ppm1m</name>
</gene>
<keyword evidence="8" id="KW-0464">Manganese</keyword>
<sequence length="327" mass="35764">MGQTLSEPVTKKETTSDENHSLKVGASCMQGWRITMEDEHVHKLCLNDEKDTHFFAVFDGHGGQASAQFAAKHLDHCIVSHSGYRNCDIAASCKGGFLAVDEQLNKESLGKEDSSGCTAVSVLIKGNKLYCANAGDSRAVASVRGHAQLLSFDHKPNHDREMRRINAAGGFVEFNRVNGNLALSRALGDFVFKKNEHLRVEEQIVIAEPDVICKEISKDHEFVVLACDGIWDVLSNQDVVEFVRDKLAQKIEPEQICEDLMDKCLASECAMGGVGCDNMTVIIVALKQNGSFDELCKKCAVAKRDPIPPSCLLASYPDYVKGGISCL</sequence>
<dbReference type="SUPFAM" id="SSF81606">
    <property type="entry name" value="PP2C-like"/>
    <property type="match status" value="1"/>
</dbReference>
<keyword evidence="5" id="KW-0479">Metal-binding</keyword>
<dbReference type="FunFam" id="3.60.40.10:FF:000016">
    <property type="entry name" value="Protein phosphatase 2C"/>
    <property type="match status" value="1"/>
</dbReference>
<feature type="region of interest" description="Disordered" evidence="10">
    <location>
        <begin position="1"/>
        <end position="20"/>
    </location>
</feature>
<organism evidence="12">
    <name type="scientific">Phallusia mammillata</name>
    <dbReference type="NCBI Taxonomy" id="59560"/>
    <lineage>
        <taxon>Eukaryota</taxon>
        <taxon>Metazoa</taxon>
        <taxon>Chordata</taxon>
        <taxon>Tunicata</taxon>
        <taxon>Ascidiacea</taxon>
        <taxon>Phlebobranchia</taxon>
        <taxon>Ascidiidae</taxon>
        <taxon>Phallusia</taxon>
    </lineage>
</organism>
<dbReference type="InterPro" id="IPR000222">
    <property type="entry name" value="PP2C_BS"/>
</dbReference>
<dbReference type="PANTHER" id="PTHR13832">
    <property type="entry name" value="PROTEIN PHOSPHATASE 2C"/>
    <property type="match status" value="1"/>
</dbReference>
<accession>A0A6F9DNQ2</accession>
<dbReference type="GO" id="GO:0046872">
    <property type="term" value="F:metal ion binding"/>
    <property type="evidence" value="ECO:0007669"/>
    <property type="project" value="UniProtKB-KW"/>
</dbReference>
<name>A0A6F9DNQ2_9ASCI</name>
<evidence type="ECO:0000259" key="11">
    <source>
        <dbReference type="PROSITE" id="PS51746"/>
    </source>
</evidence>
<dbReference type="PROSITE" id="PS51746">
    <property type="entry name" value="PPM_2"/>
    <property type="match status" value="1"/>
</dbReference>
<dbReference type="AlphaFoldDB" id="A0A6F9DNQ2"/>
<comment type="cofactor">
    <cofactor evidence="1">
        <name>Mn(2+)</name>
        <dbReference type="ChEBI" id="CHEBI:29035"/>
    </cofactor>
</comment>
<evidence type="ECO:0000256" key="3">
    <source>
        <dbReference type="ARBA" id="ARBA00006702"/>
    </source>
</evidence>
<dbReference type="PROSITE" id="PS01032">
    <property type="entry name" value="PPM_1"/>
    <property type="match status" value="1"/>
</dbReference>
<dbReference type="SMART" id="SM00332">
    <property type="entry name" value="PP2Cc"/>
    <property type="match status" value="1"/>
</dbReference>
<evidence type="ECO:0000256" key="6">
    <source>
        <dbReference type="ARBA" id="ARBA00022801"/>
    </source>
</evidence>
<dbReference type="GO" id="GO:0004722">
    <property type="term" value="F:protein serine/threonine phosphatase activity"/>
    <property type="evidence" value="ECO:0007669"/>
    <property type="project" value="UniProtKB-EC"/>
</dbReference>
<feature type="domain" description="PPM-type phosphatase" evidence="11">
    <location>
        <begin position="23"/>
        <end position="286"/>
    </location>
</feature>
<dbReference type="PANTHER" id="PTHR13832:SF565">
    <property type="entry name" value="AT28366P-RELATED"/>
    <property type="match status" value="1"/>
</dbReference>
<evidence type="ECO:0000256" key="9">
    <source>
        <dbReference type="RuleBase" id="RU003465"/>
    </source>
</evidence>
<comment type="similarity">
    <text evidence="3 9">Belongs to the PP2C family.</text>
</comment>
<protein>
    <recommendedName>
        <fullName evidence="4">protein-serine/threonine phosphatase</fullName>
        <ecNumber evidence="4">3.1.3.16</ecNumber>
    </recommendedName>
</protein>
<proteinExistence type="evidence at transcript level"/>
<keyword evidence="6 9" id="KW-0378">Hydrolase</keyword>
<keyword evidence="7 9" id="KW-0904">Protein phosphatase</keyword>
<evidence type="ECO:0000256" key="5">
    <source>
        <dbReference type="ARBA" id="ARBA00022723"/>
    </source>
</evidence>
<evidence type="ECO:0000256" key="10">
    <source>
        <dbReference type="SAM" id="MobiDB-lite"/>
    </source>
</evidence>
<evidence type="ECO:0000256" key="7">
    <source>
        <dbReference type="ARBA" id="ARBA00022912"/>
    </source>
</evidence>
<evidence type="ECO:0000313" key="12">
    <source>
        <dbReference type="EMBL" id="CAB3265082.1"/>
    </source>
</evidence>
<dbReference type="EMBL" id="LR789220">
    <property type="protein sequence ID" value="CAB3265082.1"/>
    <property type="molecule type" value="mRNA"/>
</dbReference>
<evidence type="ECO:0000256" key="1">
    <source>
        <dbReference type="ARBA" id="ARBA00001936"/>
    </source>
</evidence>
<dbReference type="Gene3D" id="3.60.40.10">
    <property type="entry name" value="PPM-type phosphatase domain"/>
    <property type="match status" value="1"/>
</dbReference>
<dbReference type="InterPro" id="IPR015655">
    <property type="entry name" value="PP2C"/>
</dbReference>
<dbReference type="InterPro" id="IPR036457">
    <property type="entry name" value="PPM-type-like_dom_sf"/>
</dbReference>
<dbReference type="SMART" id="SM00331">
    <property type="entry name" value="PP2C_SIG"/>
    <property type="match status" value="1"/>
</dbReference>
<evidence type="ECO:0000256" key="4">
    <source>
        <dbReference type="ARBA" id="ARBA00013081"/>
    </source>
</evidence>
<evidence type="ECO:0000256" key="8">
    <source>
        <dbReference type="ARBA" id="ARBA00023211"/>
    </source>
</evidence>
<dbReference type="CDD" id="cd00143">
    <property type="entry name" value="PP2Cc"/>
    <property type="match status" value="1"/>
</dbReference>
<dbReference type="InterPro" id="IPR001932">
    <property type="entry name" value="PPM-type_phosphatase-like_dom"/>
</dbReference>
<reference evidence="12" key="1">
    <citation type="submission" date="2020-04" db="EMBL/GenBank/DDBJ databases">
        <authorList>
            <person name="Neveu A P."/>
        </authorList>
    </citation>
    <scope>NUCLEOTIDE SEQUENCE</scope>
    <source>
        <tissue evidence="12">Whole embryo</tissue>
    </source>
</reference>
<dbReference type="EC" id="3.1.3.16" evidence="4"/>
<feature type="compositionally biased region" description="Basic and acidic residues" evidence="10">
    <location>
        <begin position="9"/>
        <end position="20"/>
    </location>
</feature>
<evidence type="ECO:0000256" key="2">
    <source>
        <dbReference type="ARBA" id="ARBA00001946"/>
    </source>
</evidence>
<dbReference type="Pfam" id="PF00481">
    <property type="entry name" value="PP2C"/>
    <property type="match status" value="1"/>
</dbReference>